<name>A0A812L6Z8_9DINO</name>
<organism evidence="1 2">
    <name type="scientific">Symbiodinium necroappetens</name>
    <dbReference type="NCBI Taxonomy" id="1628268"/>
    <lineage>
        <taxon>Eukaryota</taxon>
        <taxon>Sar</taxon>
        <taxon>Alveolata</taxon>
        <taxon>Dinophyceae</taxon>
        <taxon>Suessiales</taxon>
        <taxon>Symbiodiniaceae</taxon>
        <taxon>Symbiodinium</taxon>
    </lineage>
</organism>
<dbReference type="AlphaFoldDB" id="A0A812L6Z8"/>
<reference evidence="1" key="1">
    <citation type="submission" date="2021-02" db="EMBL/GenBank/DDBJ databases">
        <authorList>
            <person name="Dougan E. K."/>
            <person name="Rhodes N."/>
            <person name="Thang M."/>
            <person name="Chan C."/>
        </authorList>
    </citation>
    <scope>NUCLEOTIDE SEQUENCE</scope>
</reference>
<proteinExistence type="predicted"/>
<dbReference type="OrthoDB" id="5061070at2759"/>
<gene>
    <name evidence="1" type="ORF">SNEC2469_LOCUS4013</name>
</gene>
<evidence type="ECO:0000313" key="1">
    <source>
        <dbReference type="EMBL" id="CAE7236868.1"/>
    </source>
</evidence>
<dbReference type="Proteomes" id="UP000601435">
    <property type="component" value="Unassembled WGS sequence"/>
</dbReference>
<comment type="caution">
    <text evidence="1">The sequence shown here is derived from an EMBL/GenBank/DDBJ whole genome shotgun (WGS) entry which is preliminary data.</text>
</comment>
<keyword evidence="2" id="KW-1185">Reference proteome</keyword>
<protein>
    <submittedName>
        <fullName evidence="1">Uncharacterized protein</fullName>
    </submittedName>
</protein>
<dbReference type="EMBL" id="CAJNJA010008470">
    <property type="protein sequence ID" value="CAE7236868.1"/>
    <property type="molecule type" value="Genomic_DNA"/>
</dbReference>
<feature type="non-terminal residue" evidence="1">
    <location>
        <position position="102"/>
    </location>
</feature>
<accession>A0A812L6Z8</accession>
<feature type="non-terminal residue" evidence="1">
    <location>
        <position position="1"/>
    </location>
</feature>
<sequence length="102" mass="11176">RRFCTRLATHLRLRRNPDVCRTTLSVCTVTPGGDQLEGEAMVVPKENGHLFVQEKMDHLVSELSKGQEGAGSGGIVTRKIIVIEAGAQWDHAVVSGPWEVLQ</sequence>
<evidence type="ECO:0000313" key="2">
    <source>
        <dbReference type="Proteomes" id="UP000601435"/>
    </source>
</evidence>